<organism evidence="3 4">
    <name type="scientific">Postia placenta MAD-698-R-SB12</name>
    <dbReference type="NCBI Taxonomy" id="670580"/>
    <lineage>
        <taxon>Eukaryota</taxon>
        <taxon>Fungi</taxon>
        <taxon>Dikarya</taxon>
        <taxon>Basidiomycota</taxon>
        <taxon>Agaricomycotina</taxon>
        <taxon>Agaricomycetes</taxon>
        <taxon>Polyporales</taxon>
        <taxon>Adustoporiaceae</taxon>
        <taxon>Rhodonia</taxon>
    </lineage>
</organism>
<keyword evidence="1" id="KW-0472">Membrane</keyword>
<proteinExistence type="predicted"/>
<dbReference type="Proteomes" id="UP000194127">
    <property type="component" value="Unassembled WGS sequence"/>
</dbReference>
<sequence length="180" mass="19658">MRGEPDFANAWWMRFLDKTNAVVTGLTASVLLYTRSSAVAYFAAGAVVCSLTVKVVKRLVRQPRPVATIRGKRKTSYGMPSTHSATITFYAAYITLACLCLPILPSLPDSLATRIVPPAVVLPWAATIAVSRTWLGHHTWPQVAAGCACGLLFSPIWFSLWTRGANDYGRLLEQALFGRS</sequence>
<dbReference type="InterPro" id="IPR036938">
    <property type="entry name" value="PAP2/HPO_sf"/>
</dbReference>
<keyword evidence="4" id="KW-1185">Reference proteome</keyword>
<dbReference type="Pfam" id="PF01569">
    <property type="entry name" value="PAP2"/>
    <property type="match status" value="1"/>
</dbReference>
<dbReference type="PANTHER" id="PTHR14969">
    <property type="entry name" value="SPHINGOSINE-1-PHOSPHATE PHOSPHOHYDROLASE"/>
    <property type="match status" value="1"/>
</dbReference>
<name>A0A1X6NE79_9APHY</name>
<dbReference type="OrthoDB" id="302705at2759"/>
<feature type="transmembrane region" description="Helical" evidence="1">
    <location>
        <begin position="143"/>
        <end position="161"/>
    </location>
</feature>
<dbReference type="EMBL" id="KZ110591">
    <property type="protein sequence ID" value="OSX66894.1"/>
    <property type="molecule type" value="Genomic_DNA"/>
</dbReference>
<feature type="transmembrane region" description="Helical" evidence="1">
    <location>
        <begin position="77"/>
        <end position="105"/>
    </location>
</feature>
<keyword evidence="1" id="KW-0812">Transmembrane</keyword>
<evidence type="ECO:0000259" key="2">
    <source>
        <dbReference type="SMART" id="SM00014"/>
    </source>
</evidence>
<dbReference type="PANTHER" id="PTHR14969:SF13">
    <property type="entry name" value="AT30094P"/>
    <property type="match status" value="1"/>
</dbReference>
<dbReference type="GO" id="GO:0042392">
    <property type="term" value="F:sphingosine-1-phosphate phosphatase activity"/>
    <property type="evidence" value="ECO:0007669"/>
    <property type="project" value="TreeGrafter"/>
</dbReference>
<dbReference type="AlphaFoldDB" id="A0A1X6NE79"/>
<dbReference type="InterPro" id="IPR000326">
    <property type="entry name" value="PAP2/HPO"/>
</dbReference>
<protein>
    <recommendedName>
        <fullName evidence="2">Phosphatidic acid phosphatase type 2/haloperoxidase domain-containing protein</fullName>
    </recommendedName>
</protein>
<feature type="transmembrane region" description="Helical" evidence="1">
    <location>
        <begin position="38"/>
        <end position="56"/>
    </location>
</feature>
<dbReference type="SMART" id="SM00014">
    <property type="entry name" value="acidPPc"/>
    <property type="match status" value="1"/>
</dbReference>
<gene>
    <name evidence="3" type="ORF">POSPLADRAFT_1051061</name>
</gene>
<dbReference type="GeneID" id="36325063"/>
<dbReference type="STRING" id="670580.A0A1X6NE79"/>
<dbReference type="Gene3D" id="1.20.144.10">
    <property type="entry name" value="Phosphatidic acid phosphatase type 2/haloperoxidase"/>
    <property type="match status" value="1"/>
</dbReference>
<evidence type="ECO:0000256" key="1">
    <source>
        <dbReference type="SAM" id="Phobius"/>
    </source>
</evidence>
<evidence type="ECO:0000313" key="4">
    <source>
        <dbReference type="Proteomes" id="UP000194127"/>
    </source>
</evidence>
<dbReference type="RefSeq" id="XP_024343688.1">
    <property type="nucleotide sequence ID" value="XM_024480113.1"/>
</dbReference>
<keyword evidence="1" id="KW-1133">Transmembrane helix</keyword>
<reference evidence="3 4" key="1">
    <citation type="submission" date="2017-04" db="EMBL/GenBank/DDBJ databases">
        <title>Genome Sequence of the Model Brown-Rot Fungus Postia placenta SB12.</title>
        <authorList>
            <consortium name="DOE Joint Genome Institute"/>
            <person name="Gaskell J."/>
            <person name="Kersten P."/>
            <person name="Larrondo L.F."/>
            <person name="Canessa P."/>
            <person name="Martinez D."/>
            <person name="Hibbett D."/>
            <person name="Schmoll M."/>
            <person name="Kubicek C.P."/>
            <person name="Martinez A.T."/>
            <person name="Yadav J."/>
            <person name="Master E."/>
            <person name="Magnuson J.K."/>
            <person name="James T."/>
            <person name="Yaver D."/>
            <person name="Berka R."/>
            <person name="Labutti K."/>
            <person name="Lipzen A."/>
            <person name="Aerts A."/>
            <person name="Barry K."/>
            <person name="Henrissat B."/>
            <person name="Blanchette R."/>
            <person name="Grigoriev I."/>
            <person name="Cullen D."/>
        </authorList>
    </citation>
    <scope>NUCLEOTIDE SEQUENCE [LARGE SCALE GENOMIC DNA]</scope>
    <source>
        <strain evidence="3 4">MAD-698-R-SB12</strain>
    </source>
</reference>
<feature type="domain" description="Phosphatidic acid phosphatase type 2/haloperoxidase" evidence="2">
    <location>
        <begin position="39"/>
        <end position="158"/>
    </location>
</feature>
<evidence type="ECO:0000313" key="3">
    <source>
        <dbReference type="EMBL" id="OSX66894.1"/>
    </source>
</evidence>
<dbReference type="SUPFAM" id="SSF48317">
    <property type="entry name" value="Acid phosphatase/Vanadium-dependent haloperoxidase"/>
    <property type="match status" value="1"/>
</dbReference>
<accession>A0A1X6NE79</accession>